<sequence length="724" mass="80258">MQRAALSAILPCSRLLKYSYSKHIFSFISEPKTTPGQPELTTTPRPPIITTPPECAGVTCIKDVTCRYNEIEVAEPNPLDPCCPKYHCGKYRPELTTTPRPPIITTPPECAGVTCIKDVTCRYNEIEVAEPNPFDPCCPKYHCEPKTTPGQPELTTTPRPPIITTPPECAGVTCIKDVTCRYNEIEVAEPNPFDPCCPKYHCEPKTTPGQPECAGVTCIKDVTCRYNEIEVAEPNPFDPCCPKYHCEPKTTPGQPELTTTPRPPIITTPPKTTPGQPECAGVTCTKDVTCRYNEIEVAEPNPFDPCCPKYHCEPKTTPGQPELTTTPRPPIITTPPECAGVTCIKDVTCRYNEIEVAEPNPLDPCCPKYHCEPKTTPSQPECAGITCYKEVTCKYNEIEIEEPNPFDPCCPRYHCAYGDLLEQFSKSLEVEGKSFDRSLNRTIERFYFDRSIAKFGKKSFDFDIRSRSILIQWSNFKTMPPTTKRECANVKCYKDVVCGPNENEVEEPNPFDPCCPKYHCAAKQKNNGKTPSTSTIISTTKIECSKRICVKTSCRLYEKLIETPNPYDPCCPIQKCECQCKTVPTCRSDERLVTVSQAGQCCPKLKCERKKDECHPVSKSVLLTSGQCSASVELNVCSGYCHSKTEYTSFWQPISHCRCCSIKTDRFMTFQLPCLDGTRTSLTVRSAVTCGCNTCSGPYEPASGSGSGSRSSDGGSDEGSGFQS</sequence>
<dbReference type="Proteomes" id="UP000694892">
    <property type="component" value="Chromosome 7S"/>
</dbReference>
<dbReference type="InterPro" id="IPR029034">
    <property type="entry name" value="Cystine-knot_cytokine"/>
</dbReference>
<name>A0A974HAZ3_XENLA</name>
<dbReference type="InterPro" id="IPR006207">
    <property type="entry name" value="Cys_knot_C"/>
</dbReference>
<reference evidence="6" key="1">
    <citation type="journal article" date="2016" name="Nature">
        <title>Genome evolution in the allotetraploid frog Xenopus laevis.</title>
        <authorList>
            <person name="Session A.M."/>
            <person name="Uno Y."/>
            <person name="Kwon T."/>
            <person name="Chapman J.A."/>
            <person name="Toyoda A."/>
            <person name="Takahashi S."/>
            <person name="Fukui A."/>
            <person name="Hikosaka A."/>
            <person name="Suzuki A."/>
            <person name="Kondo M."/>
            <person name="van Heeringen S.J."/>
            <person name="Quigley I."/>
            <person name="Heinz S."/>
            <person name="Ogino H."/>
            <person name="Ochi H."/>
            <person name="Hellsten U."/>
            <person name="Lyons J.B."/>
            <person name="Simakov O."/>
            <person name="Putnam N."/>
            <person name="Stites J."/>
            <person name="Kuroki Y."/>
            <person name="Tanaka T."/>
            <person name="Michiue T."/>
            <person name="Watanabe M."/>
            <person name="Bogdanovic O."/>
            <person name="Lister R."/>
            <person name="Georgiou G."/>
            <person name="Paranjpe S.S."/>
            <person name="van Kruijsbergen I."/>
            <person name="Shu S."/>
            <person name="Carlson J."/>
            <person name="Kinoshita T."/>
            <person name="Ohta Y."/>
            <person name="Mawaribuchi S."/>
            <person name="Jenkins J."/>
            <person name="Grimwood J."/>
            <person name="Schmutz J."/>
            <person name="Mitros T."/>
            <person name="Mozaffari S.V."/>
            <person name="Suzuki Y."/>
            <person name="Haramoto Y."/>
            <person name="Yamamoto T.S."/>
            <person name="Takagi C."/>
            <person name="Heald R."/>
            <person name="Miller K."/>
            <person name="Haudenschild C."/>
            <person name="Kitzman J."/>
            <person name="Nakayama T."/>
            <person name="Izutsu Y."/>
            <person name="Robert J."/>
            <person name="Fortriede J."/>
            <person name="Burns K."/>
            <person name="Lotay V."/>
            <person name="Karimi K."/>
            <person name="Yasuoka Y."/>
            <person name="Dichmann D.S."/>
            <person name="Flajnik M.F."/>
            <person name="Houston D.W."/>
            <person name="Shendure J."/>
            <person name="DuPasquier L."/>
            <person name="Vize P.D."/>
            <person name="Zorn A.M."/>
            <person name="Ito M."/>
            <person name="Marcotte E.M."/>
            <person name="Wallingford J.B."/>
            <person name="Ito Y."/>
            <person name="Asashima M."/>
            <person name="Ueno N."/>
            <person name="Matsuda Y."/>
            <person name="Veenstra G.J."/>
            <person name="Fujiyama A."/>
            <person name="Harland R.M."/>
            <person name="Taira M."/>
            <person name="Rokhsar D.S."/>
        </authorList>
    </citation>
    <scope>NUCLEOTIDE SEQUENCE [LARGE SCALE GENOMIC DNA]</scope>
    <source>
        <strain evidence="6">J</strain>
    </source>
</reference>
<gene>
    <name evidence="5" type="ORF">XELAEV_18037831mg</name>
</gene>
<keyword evidence="1" id="KW-1015">Disulfide bond</keyword>
<dbReference type="EMBL" id="CM004479">
    <property type="protein sequence ID" value="OCT70906.1"/>
    <property type="molecule type" value="Genomic_DNA"/>
</dbReference>
<proteinExistence type="predicted"/>
<dbReference type="SUPFAM" id="SSF57501">
    <property type="entry name" value="Cystine-knot cytokines"/>
    <property type="match status" value="1"/>
</dbReference>
<feature type="compositionally biased region" description="Low complexity" evidence="3">
    <location>
        <begin position="708"/>
        <end position="724"/>
    </location>
</feature>
<evidence type="ECO:0000313" key="5">
    <source>
        <dbReference type="EMBL" id="OCT70906.1"/>
    </source>
</evidence>
<dbReference type="OMA" id="CCPKYHC"/>
<accession>A0A974HAZ3</accession>
<feature type="region of interest" description="Disordered" evidence="3">
    <location>
        <begin position="698"/>
        <end position="724"/>
    </location>
</feature>
<evidence type="ECO:0000256" key="2">
    <source>
        <dbReference type="PROSITE-ProRule" id="PRU00039"/>
    </source>
</evidence>
<dbReference type="PROSITE" id="PS01225">
    <property type="entry name" value="CTCK_2"/>
    <property type="match status" value="1"/>
</dbReference>
<feature type="region of interest" description="Disordered" evidence="3">
    <location>
        <begin position="252"/>
        <end position="274"/>
    </location>
</feature>
<protein>
    <recommendedName>
        <fullName evidence="4">CTCK domain-containing protein</fullName>
    </recommendedName>
</protein>
<dbReference type="SMART" id="SM00041">
    <property type="entry name" value="CT"/>
    <property type="match status" value="1"/>
</dbReference>
<comment type="caution">
    <text evidence="2">Lacks conserved residue(s) required for the propagation of feature annotation.</text>
</comment>
<organism evidence="5 6">
    <name type="scientific">Xenopus laevis</name>
    <name type="common">African clawed frog</name>
    <dbReference type="NCBI Taxonomy" id="8355"/>
    <lineage>
        <taxon>Eukaryota</taxon>
        <taxon>Metazoa</taxon>
        <taxon>Chordata</taxon>
        <taxon>Craniata</taxon>
        <taxon>Vertebrata</taxon>
        <taxon>Euteleostomi</taxon>
        <taxon>Amphibia</taxon>
        <taxon>Batrachia</taxon>
        <taxon>Anura</taxon>
        <taxon>Pipoidea</taxon>
        <taxon>Pipidae</taxon>
        <taxon>Xenopodinae</taxon>
        <taxon>Xenopus</taxon>
        <taxon>Xenopus</taxon>
    </lineage>
</organism>
<evidence type="ECO:0000256" key="3">
    <source>
        <dbReference type="SAM" id="MobiDB-lite"/>
    </source>
</evidence>
<evidence type="ECO:0000313" key="6">
    <source>
        <dbReference type="Proteomes" id="UP000694892"/>
    </source>
</evidence>
<evidence type="ECO:0000256" key="1">
    <source>
        <dbReference type="ARBA" id="ARBA00023157"/>
    </source>
</evidence>
<feature type="domain" description="CTCK" evidence="4">
    <location>
        <begin position="614"/>
        <end position="696"/>
    </location>
</feature>
<dbReference type="AlphaFoldDB" id="A0A974HAZ3"/>
<evidence type="ECO:0000259" key="4">
    <source>
        <dbReference type="PROSITE" id="PS01225"/>
    </source>
</evidence>
<dbReference type="PROSITE" id="PS01185">
    <property type="entry name" value="CTCK_1"/>
    <property type="match status" value="1"/>
</dbReference>